<evidence type="ECO:0000313" key="4">
    <source>
        <dbReference type="Proteomes" id="UP001500689"/>
    </source>
</evidence>
<dbReference type="Proteomes" id="UP001500689">
    <property type="component" value="Unassembled WGS sequence"/>
</dbReference>
<evidence type="ECO:0000256" key="1">
    <source>
        <dbReference type="SAM" id="MobiDB-lite"/>
    </source>
</evidence>
<feature type="transmembrane region" description="Helical" evidence="2">
    <location>
        <begin position="96"/>
        <end position="123"/>
    </location>
</feature>
<accession>A0ABP6Y9Z6</accession>
<evidence type="ECO:0000313" key="3">
    <source>
        <dbReference type="EMBL" id="GAA3577193.1"/>
    </source>
</evidence>
<organism evidence="3 4">
    <name type="scientific">Amycolatopsis ultiminotia</name>
    <dbReference type="NCBI Taxonomy" id="543629"/>
    <lineage>
        <taxon>Bacteria</taxon>
        <taxon>Bacillati</taxon>
        <taxon>Actinomycetota</taxon>
        <taxon>Actinomycetes</taxon>
        <taxon>Pseudonocardiales</taxon>
        <taxon>Pseudonocardiaceae</taxon>
        <taxon>Amycolatopsis</taxon>
    </lineage>
</organism>
<evidence type="ECO:0000256" key="2">
    <source>
        <dbReference type="SAM" id="Phobius"/>
    </source>
</evidence>
<feature type="region of interest" description="Disordered" evidence="1">
    <location>
        <begin position="314"/>
        <end position="337"/>
    </location>
</feature>
<comment type="caution">
    <text evidence="3">The sequence shown here is derived from an EMBL/GenBank/DDBJ whole genome shotgun (WGS) entry which is preliminary data.</text>
</comment>
<feature type="transmembrane region" description="Helical" evidence="2">
    <location>
        <begin position="215"/>
        <end position="238"/>
    </location>
</feature>
<feature type="transmembrane region" description="Helical" evidence="2">
    <location>
        <begin position="129"/>
        <end position="150"/>
    </location>
</feature>
<keyword evidence="2" id="KW-0812">Transmembrane</keyword>
<proteinExistence type="predicted"/>
<keyword evidence="2" id="KW-0472">Membrane</keyword>
<dbReference type="EMBL" id="BAAAZN010000021">
    <property type="protein sequence ID" value="GAA3577193.1"/>
    <property type="molecule type" value="Genomic_DNA"/>
</dbReference>
<feature type="transmembrane region" description="Helical" evidence="2">
    <location>
        <begin position="53"/>
        <end position="75"/>
    </location>
</feature>
<sequence length="464" mass="48627">MVSMLRVELRRTIAPWVVLVMLVVGIGFFVAFTGPWIRGSQAWGLEALSSAQWTRFLLVFLWPIIVGASAIQGMRDNRAGVRELFTSTARPAGHRAVQLGLAMGIAAVVGYLVVLAVGMAQVIANDGMFTFASVAPVVLGLLSVVAGVGLGLGVGRLLPHPITAPAIAVISLVATFFLQIASNGAASVNQQVPNWVLLLSVAPDDPRSPFDAPSAAVVLGQICWLAGLAGTGFLLLTAGSVRTRLLALLPVVAGLAVAIPVFPASAEGNLTVDKAASALVCDGPVCVTKMHEDWLPTLAGPGKQALQALQKLPQHPDRVEESTAAELSSQPGPRDPARLFAQRDDLRYAAHTGAPLTDKAGNDLVADLLEGAGAPRCARLTYAGPEESHEDAARRVMESWLLGSATPPPSRKYDQRDLAGLMQSTWTALHAQPEQEQIARVAAARQVELTCHGDALAALTGGAH</sequence>
<keyword evidence="4" id="KW-1185">Reference proteome</keyword>
<keyword evidence="2" id="KW-1133">Transmembrane helix</keyword>
<reference evidence="4" key="1">
    <citation type="journal article" date="2019" name="Int. J. Syst. Evol. Microbiol.">
        <title>The Global Catalogue of Microorganisms (GCM) 10K type strain sequencing project: providing services to taxonomists for standard genome sequencing and annotation.</title>
        <authorList>
            <consortium name="The Broad Institute Genomics Platform"/>
            <consortium name="The Broad Institute Genome Sequencing Center for Infectious Disease"/>
            <person name="Wu L."/>
            <person name="Ma J."/>
        </authorList>
    </citation>
    <scope>NUCLEOTIDE SEQUENCE [LARGE SCALE GENOMIC DNA]</scope>
    <source>
        <strain evidence="4">JCM 16898</strain>
    </source>
</reference>
<protein>
    <recommendedName>
        <fullName evidence="5">ABC-type transport system involved in multi-copper enzyme maturation, permease component</fullName>
    </recommendedName>
</protein>
<gene>
    <name evidence="3" type="ORF">GCM10022222_72390</name>
</gene>
<feature type="transmembrane region" description="Helical" evidence="2">
    <location>
        <begin position="12"/>
        <end position="33"/>
    </location>
</feature>
<dbReference type="RefSeq" id="WP_344867736.1">
    <property type="nucleotide sequence ID" value="NZ_BAAAZN010000021.1"/>
</dbReference>
<evidence type="ECO:0008006" key="5">
    <source>
        <dbReference type="Google" id="ProtNLM"/>
    </source>
</evidence>
<feature type="transmembrane region" description="Helical" evidence="2">
    <location>
        <begin position="162"/>
        <end position="181"/>
    </location>
</feature>
<feature type="transmembrane region" description="Helical" evidence="2">
    <location>
        <begin position="245"/>
        <end position="264"/>
    </location>
</feature>
<name>A0ABP6Y9Z6_9PSEU</name>